<evidence type="ECO:0000313" key="7">
    <source>
        <dbReference type="Proteomes" id="UP000253915"/>
    </source>
</evidence>
<evidence type="ECO:0000313" key="6">
    <source>
        <dbReference type="Proteomes" id="UP000253857"/>
    </source>
</evidence>
<protein>
    <submittedName>
        <fullName evidence="2">Tat pathway signal protein</fullName>
    </submittedName>
</protein>
<dbReference type="EMBL" id="PPUQ01000004">
    <property type="protein sequence ID" value="RDC40229.1"/>
    <property type="molecule type" value="Genomic_DNA"/>
</dbReference>
<evidence type="ECO:0000313" key="1">
    <source>
        <dbReference type="EMBL" id="MVN31956.1"/>
    </source>
</evidence>
<reference evidence="1 8" key="2">
    <citation type="submission" date="2019-11" db="EMBL/GenBank/DDBJ databases">
        <title>Whole genome shotgun sequencing (WGS) data from Adlercreutzia equolifaciens ResAG-91, Eggerthella lenta MRI-F36, MRI-F37, MRI-F40, ResAG-49, ResAG-88, ResAG-121, ResAG-145, and Gordonibacter sp. ResAG-5, ResAG-26, ResAG-43, ResAG-50, ResAG-59.</title>
        <authorList>
            <person name="Stoll D.A."/>
            <person name="Danylec N."/>
            <person name="Franz C.M.A.P."/>
            <person name="Huch M."/>
        </authorList>
    </citation>
    <scope>NUCLEOTIDE SEQUENCE [LARGE SCALE GENOMIC DNA]</scope>
    <source>
        <strain evidence="1 8">ResAG-88</strain>
    </source>
</reference>
<reference evidence="5 6" key="1">
    <citation type="journal article" date="2018" name="Elife">
        <title>Discovery and characterization of a prevalent human gut bacterial enzyme sufficient for the inactivation of a family of plant toxins.</title>
        <authorList>
            <person name="Koppel N."/>
            <person name="Bisanz J.E."/>
            <person name="Pandelia M.E."/>
            <person name="Turnbaugh P.J."/>
            <person name="Balskus E.P."/>
        </authorList>
    </citation>
    <scope>NUCLEOTIDE SEQUENCE [LARGE SCALE GENOMIC DNA]</scope>
    <source>
        <strain evidence="4 7">16A</strain>
        <strain evidence="3 6">FAA1-1-60AUCSF</strain>
        <strain evidence="2 5">MR1 #12</strain>
    </source>
</reference>
<evidence type="ECO:0000313" key="2">
    <source>
        <dbReference type="EMBL" id="RDB79474.1"/>
    </source>
</evidence>
<evidence type="ECO:0000313" key="8">
    <source>
        <dbReference type="Proteomes" id="UP000436429"/>
    </source>
</evidence>
<evidence type="ECO:0000313" key="3">
    <source>
        <dbReference type="EMBL" id="RDB86024.1"/>
    </source>
</evidence>
<name>A0A369MTU8_EGGLN</name>
<accession>A0A369MTU8</accession>
<sequence>MEEQSQGKQLNRRSFIQGIAATGALGIMAGAGLSGCAPQQQSAAAEAPQQEAGASAGEVHEWVDAVSSASLATNKYTTFTETQLQDAVMAYQTECVVSTSNEDGTPNIAIFVPAAMIDGTYVAFAWAENQTKANFERAKIGMIAFDVPNPTAETKELRHQGSVVKATLVEDESVIGKLKDADEQLAVCTFVEITELLPVG</sequence>
<dbReference type="Gene3D" id="2.30.110.10">
    <property type="entry name" value="Electron Transport, Fmn-binding Protein, Chain A"/>
    <property type="match status" value="1"/>
</dbReference>
<evidence type="ECO:0000313" key="4">
    <source>
        <dbReference type="EMBL" id="RDC40229.1"/>
    </source>
</evidence>
<dbReference type="EMBL" id="PPTX01000011">
    <property type="protein sequence ID" value="RDB79474.1"/>
    <property type="molecule type" value="Genomic_DNA"/>
</dbReference>
<gene>
    <name evidence="4" type="ORF">C1853_04730</name>
    <name evidence="3" type="ORF">C1871_07335</name>
    <name evidence="2" type="ORF">C1872_08315</name>
    <name evidence="1" type="ORF">GO726_02050</name>
</gene>
<dbReference type="Proteomes" id="UP000253857">
    <property type="component" value="Unassembled WGS sequence"/>
</dbReference>
<dbReference type="EMBL" id="PPTY01000009">
    <property type="protein sequence ID" value="RDB86024.1"/>
    <property type="molecule type" value="Genomic_DNA"/>
</dbReference>
<dbReference type="AlphaFoldDB" id="A0A369MTU8"/>
<dbReference type="InterPro" id="IPR006311">
    <property type="entry name" value="TAT_signal"/>
</dbReference>
<dbReference type="RefSeq" id="WP_009609440.1">
    <property type="nucleotide sequence ID" value="NZ_AP025575.1"/>
</dbReference>
<proteinExistence type="predicted"/>
<organism evidence="2 5">
    <name type="scientific">Eggerthella lenta</name>
    <name type="common">Eubacterium lentum</name>
    <dbReference type="NCBI Taxonomy" id="84112"/>
    <lineage>
        <taxon>Bacteria</taxon>
        <taxon>Bacillati</taxon>
        <taxon>Actinomycetota</taxon>
        <taxon>Coriobacteriia</taxon>
        <taxon>Eggerthellales</taxon>
        <taxon>Eggerthellaceae</taxon>
        <taxon>Eggerthella</taxon>
    </lineage>
</organism>
<dbReference type="PROSITE" id="PS51318">
    <property type="entry name" value="TAT"/>
    <property type="match status" value="1"/>
</dbReference>
<comment type="caution">
    <text evidence="2">The sequence shown here is derived from an EMBL/GenBank/DDBJ whole genome shotgun (WGS) entry which is preliminary data.</text>
</comment>
<dbReference type="EMBL" id="WPOM01000003">
    <property type="protein sequence ID" value="MVN31956.1"/>
    <property type="molecule type" value="Genomic_DNA"/>
</dbReference>
<dbReference type="GeneID" id="69512040"/>
<dbReference type="Proteomes" id="UP000253752">
    <property type="component" value="Unassembled WGS sequence"/>
</dbReference>
<dbReference type="Proteomes" id="UP000253915">
    <property type="component" value="Unassembled WGS sequence"/>
</dbReference>
<evidence type="ECO:0000313" key="5">
    <source>
        <dbReference type="Proteomes" id="UP000253752"/>
    </source>
</evidence>
<dbReference type="InterPro" id="IPR012349">
    <property type="entry name" value="Split_barrel_FMN-bd"/>
</dbReference>
<dbReference type="Proteomes" id="UP000436429">
    <property type="component" value="Unassembled WGS sequence"/>
</dbReference>